<dbReference type="NCBIfam" id="TIGR00229">
    <property type="entry name" value="sensory_box"/>
    <property type="match status" value="1"/>
</dbReference>
<keyword evidence="5" id="KW-1133">Transmembrane helix</keyword>
<accession>A0A1I6MC60</accession>
<dbReference type="GO" id="GO:0009927">
    <property type="term" value="F:histidine phosphotransfer kinase activity"/>
    <property type="evidence" value="ECO:0007669"/>
    <property type="project" value="TreeGrafter"/>
</dbReference>
<dbReference type="PROSITE" id="PS50109">
    <property type="entry name" value="HIS_KIN"/>
    <property type="match status" value="1"/>
</dbReference>
<dbReference type="Proteomes" id="UP000199024">
    <property type="component" value="Unassembled WGS sequence"/>
</dbReference>
<dbReference type="SUPFAM" id="SSF55874">
    <property type="entry name" value="ATPase domain of HSP90 chaperone/DNA topoisomerase II/histidine kinase"/>
    <property type="match status" value="1"/>
</dbReference>
<dbReference type="PRINTS" id="PR00344">
    <property type="entry name" value="BCTRLSENSOR"/>
</dbReference>
<dbReference type="Gene3D" id="3.30.565.10">
    <property type="entry name" value="Histidine kinase-like ATPase, C-terminal domain"/>
    <property type="match status" value="1"/>
</dbReference>
<dbReference type="SMART" id="SM00091">
    <property type="entry name" value="PAS"/>
    <property type="match status" value="1"/>
</dbReference>
<sequence length="444" mass="49480">MVAGLAWLEWLFQLDYSLGLLYLFPVILASTAVVWWQVPLVALLCAFTRGQFDLPVTELEHWLRFLMATVAYSGCGLLVNQITSSRRKALAQYLRIRFEQRLRHRAEDQLRLLAESSPAAILTIGSEGNVSAANRAAHQMLGFEGDDSLVDQPIAEYFPIFLNALHLNPEIEQVRTSATTWAKRKDHSSFPAATWFSIYGTGRRRNLAAIVVDNSEEVRERERMHYEQLASHSQVLAGAVSHEIRNLCSAIAVVGSNLDRRLKLENDLDFGALKNLIEALGRLASFDLSKRQKMQPVTISLAEIAQEFSVIVEPDWNDAGGTVAWTLPEDLPRLQADPHSLLQVLLNLSQNALKASAQSERKELRLEAEQRGDFVALTVRDAGPGVEDASHLFKAFTPSATGSGLGLYISREMVKSFDGDLRYIPTEEGCCFEITVPITMSAER</sequence>
<dbReference type="Gene3D" id="3.30.450.20">
    <property type="entry name" value="PAS domain"/>
    <property type="match status" value="1"/>
</dbReference>
<proteinExistence type="predicted"/>
<keyword evidence="4" id="KW-0418">Kinase</keyword>
<dbReference type="SUPFAM" id="SSF55785">
    <property type="entry name" value="PYP-like sensor domain (PAS domain)"/>
    <property type="match status" value="1"/>
</dbReference>
<feature type="domain" description="PAS" evidence="7">
    <location>
        <begin position="106"/>
        <end position="158"/>
    </location>
</feature>
<evidence type="ECO:0000256" key="4">
    <source>
        <dbReference type="ARBA" id="ARBA00022777"/>
    </source>
</evidence>
<evidence type="ECO:0000313" key="9">
    <source>
        <dbReference type="Proteomes" id="UP000199024"/>
    </source>
</evidence>
<keyword evidence="5" id="KW-0472">Membrane</keyword>
<dbReference type="GO" id="GO:0005886">
    <property type="term" value="C:plasma membrane"/>
    <property type="evidence" value="ECO:0007669"/>
    <property type="project" value="TreeGrafter"/>
</dbReference>
<feature type="transmembrane region" description="Helical" evidence="5">
    <location>
        <begin position="20"/>
        <end position="47"/>
    </location>
</feature>
<keyword evidence="3" id="KW-0808">Transferase</keyword>
<dbReference type="EMBL" id="FOZL01000001">
    <property type="protein sequence ID" value="SFS13319.1"/>
    <property type="molecule type" value="Genomic_DNA"/>
</dbReference>
<protein>
    <recommendedName>
        <fullName evidence="2">histidine kinase</fullName>
        <ecNumber evidence="2">2.7.13.3</ecNumber>
    </recommendedName>
</protein>
<evidence type="ECO:0000259" key="6">
    <source>
        <dbReference type="PROSITE" id="PS50109"/>
    </source>
</evidence>
<dbReference type="InterPro" id="IPR004358">
    <property type="entry name" value="Sig_transdc_His_kin-like_C"/>
</dbReference>
<dbReference type="Pfam" id="PF02518">
    <property type="entry name" value="HATPase_c"/>
    <property type="match status" value="1"/>
</dbReference>
<dbReference type="PANTHER" id="PTHR43047:SF72">
    <property type="entry name" value="OSMOSENSING HISTIDINE PROTEIN KINASE SLN1"/>
    <property type="match status" value="1"/>
</dbReference>
<evidence type="ECO:0000256" key="2">
    <source>
        <dbReference type="ARBA" id="ARBA00012438"/>
    </source>
</evidence>
<dbReference type="CDD" id="cd00130">
    <property type="entry name" value="PAS"/>
    <property type="match status" value="1"/>
</dbReference>
<dbReference type="SMART" id="SM00387">
    <property type="entry name" value="HATPase_c"/>
    <property type="match status" value="1"/>
</dbReference>
<dbReference type="EC" id="2.7.13.3" evidence="2"/>
<gene>
    <name evidence="8" type="ORF">SAMN05421771_2272</name>
</gene>
<dbReference type="GO" id="GO:0000155">
    <property type="term" value="F:phosphorelay sensor kinase activity"/>
    <property type="evidence" value="ECO:0007669"/>
    <property type="project" value="TreeGrafter"/>
</dbReference>
<dbReference type="InterPro" id="IPR005467">
    <property type="entry name" value="His_kinase_dom"/>
</dbReference>
<keyword evidence="5" id="KW-0812">Transmembrane</keyword>
<dbReference type="AlphaFoldDB" id="A0A1I6MC60"/>
<name>A0A1I6MC60_9BACT</name>
<evidence type="ECO:0000259" key="7">
    <source>
        <dbReference type="PROSITE" id="PS50112"/>
    </source>
</evidence>
<keyword evidence="9" id="KW-1185">Reference proteome</keyword>
<dbReference type="Pfam" id="PF13188">
    <property type="entry name" value="PAS_8"/>
    <property type="match status" value="1"/>
</dbReference>
<organism evidence="8 9">
    <name type="scientific">Granulicella pectinivorans</name>
    <dbReference type="NCBI Taxonomy" id="474950"/>
    <lineage>
        <taxon>Bacteria</taxon>
        <taxon>Pseudomonadati</taxon>
        <taxon>Acidobacteriota</taxon>
        <taxon>Terriglobia</taxon>
        <taxon>Terriglobales</taxon>
        <taxon>Acidobacteriaceae</taxon>
        <taxon>Granulicella</taxon>
    </lineage>
</organism>
<reference evidence="8 9" key="1">
    <citation type="submission" date="2016-10" db="EMBL/GenBank/DDBJ databases">
        <authorList>
            <person name="de Groot N.N."/>
        </authorList>
    </citation>
    <scope>NUCLEOTIDE SEQUENCE [LARGE SCALE GENOMIC DNA]</scope>
    <source>
        <strain evidence="8 9">DSM 21001</strain>
    </source>
</reference>
<evidence type="ECO:0000313" key="8">
    <source>
        <dbReference type="EMBL" id="SFS13319.1"/>
    </source>
</evidence>
<comment type="catalytic activity">
    <reaction evidence="1">
        <text>ATP + protein L-histidine = ADP + protein N-phospho-L-histidine.</text>
        <dbReference type="EC" id="2.7.13.3"/>
    </reaction>
</comment>
<evidence type="ECO:0000256" key="1">
    <source>
        <dbReference type="ARBA" id="ARBA00000085"/>
    </source>
</evidence>
<dbReference type="PROSITE" id="PS50112">
    <property type="entry name" value="PAS"/>
    <property type="match status" value="1"/>
</dbReference>
<dbReference type="STRING" id="474950.SAMN05421771_2272"/>
<dbReference type="PANTHER" id="PTHR43047">
    <property type="entry name" value="TWO-COMPONENT HISTIDINE PROTEIN KINASE"/>
    <property type="match status" value="1"/>
</dbReference>
<dbReference type="InterPro" id="IPR003594">
    <property type="entry name" value="HATPase_dom"/>
</dbReference>
<dbReference type="InterPro" id="IPR036890">
    <property type="entry name" value="HATPase_C_sf"/>
</dbReference>
<dbReference type="InterPro" id="IPR035965">
    <property type="entry name" value="PAS-like_dom_sf"/>
</dbReference>
<dbReference type="InterPro" id="IPR000014">
    <property type="entry name" value="PAS"/>
</dbReference>
<feature type="domain" description="Histidine kinase" evidence="6">
    <location>
        <begin position="239"/>
        <end position="440"/>
    </location>
</feature>
<evidence type="ECO:0000256" key="5">
    <source>
        <dbReference type="SAM" id="Phobius"/>
    </source>
</evidence>
<evidence type="ECO:0000256" key="3">
    <source>
        <dbReference type="ARBA" id="ARBA00022679"/>
    </source>
</evidence>
<feature type="transmembrane region" description="Helical" evidence="5">
    <location>
        <begin position="59"/>
        <end position="79"/>
    </location>
</feature>